<evidence type="ECO:0000313" key="12">
    <source>
        <dbReference type="Proteomes" id="UP000199119"/>
    </source>
</evidence>
<dbReference type="NCBIfam" id="TIGR02857">
    <property type="entry name" value="CydD"/>
    <property type="match status" value="1"/>
</dbReference>
<dbReference type="GO" id="GO:0034040">
    <property type="term" value="F:ATPase-coupled lipid transmembrane transporter activity"/>
    <property type="evidence" value="ECO:0007669"/>
    <property type="project" value="TreeGrafter"/>
</dbReference>
<dbReference type="OrthoDB" id="9806127at2"/>
<dbReference type="InterPro" id="IPR014216">
    <property type="entry name" value="ABC_transptr_CydD"/>
</dbReference>
<dbReference type="CDD" id="cd18584">
    <property type="entry name" value="ABC_6TM_AarD_CydD"/>
    <property type="match status" value="1"/>
</dbReference>
<dbReference type="PROSITE" id="PS50929">
    <property type="entry name" value="ABC_TM1F"/>
    <property type="match status" value="1"/>
</dbReference>
<dbReference type="EMBL" id="FONX01000007">
    <property type="protein sequence ID" value="SFE90961.1"/>
    <property type="molecule type" value="Genomic_DNA"/>
</dbReference>
<evidence type="ECO:0000256" key="5">
    <source>
        <dbReference type="ARBA" id="ARBA00022840"/>
    </source>
</evidence>
<comment type="subcellular location">
    <subcellularLocation>
        <location evidence="1">Cell membrane</location>
        <topology evidence="1">Multi-pass membrane protein</topology>
    </subcellularLocation>
</comment>
<dbReference type="InterPro" id="IPR003439">
    <property type="entry name" value="ABC_transporter-like_ATP-bd"/>
</dbReference>
<dbReference type="PANTHER" id="PTHR24221">
    <property type="entry name" value="ATP-BINDING CASSETTE SUB-FAMILY B"/>
    <property type="match status" value="1"/>
</dbReference>
<keyword evidence="6 8" id="KW-1133">Transmembrane helix</keyword>
<evidence type="ECO:0000256" key="2">
    <source>
        <dbReference type="ARBA" id="ARBA00022475"/>
    </source>
</evidence>
<dbReference type="SUPFAM" id="SSF52540">
    <property type="entry name" value="P-loop containing nucleoside triphosphate hydrolases"/>
    <property type="match status" value="1"/>
</dbReference>
<dbReference type="GO" id="GO:0005524">
    <property type="term" value="F:ATP binding"/>
    <property type="evidence" value="ECO:0007669"/>
    <property type="project" value="UniProtKB-KW"/>
</dbReference>
<feature type="domain" description="ABC transmembrane type-1" evidence="10">
    <location>
        <begin position="38"/>
        <end position="322"/>
    </location>
</feature>
<evidence type="ECO:0000256" key="7">
    <source>
        <dbReference type="ARBA" id="ARBA00023136"/>
    </source>
</evidence>
<evidence type="ECO:0000256" key="1">
    <source>
        <dbReference type="ARBA" id="ARBA00004651"/>
    </source>
</evidence>
<feature type="transmembrane region" description="Helical" evidence="8">
    <location>
        <begin position="251"/>
        <end position="275"/>
    </location>
</feature>
<dbReference type="GO" id="GO:0016887">
    <property type="term" value="F:ATP hydrolysis activity"/>
    <property type="evidence" value="ECO:0007669"/>
    <property type="project" value="InterPro"/>
</dbReference>
<dbReference type="InterPro" id="IPR039421">
    <property type="entry name" value="Type_1_exporter"/>
</dbReference>
<evidence type="ECO:0000259" key="10">
    <source>
        <dbReference type="PROSITE" id="PS50929"/>
    </source>
</evidence>
<dbReference type="InterPro" id="IPR036640">
    <property type="entry name" value="ABC1_TM_sf"/>
</dbReference>
<keyword evidence="7 8" id="KW-0472">Membrane</keyword>
<keyword evidence="5 11" id="KW-0067">ATP-binding</keyword>
<dbReference type="STRING" id="1177982.SAMN04489711_10746"/>
<evidence type="ECO:0000256" key="8">
    <source>
        <dbReference type="SAM" id="Phobius"/>
    </source>
</evidence>
<dbReference type="InterPro" id="IPR017871">
    <property type="entry name" value="ABC_transporter-like_CS"/>
</dbReference>
<keyword evidence="3 8" id="KW-0812">Transmembrane</keyword>
<dbReference type="Gene3D" id="1.20.1560.10">
    <property type="entry name" value="ABC transporter type 1, transmembrane domain"/>
    <property type="match status" value="1"/>
</dbReference>
<dbReference type="SMART" id="SM00382">
    <property type="entry name" value="AAA"/>
    <property type="match status" value="1"/>
</dbReference>
<feature type="transmembrane region" description="Helical" evidence="8">
    <location>
        <begin position="169"/>
        <end position="191"/>
    </location>
</feature>
<dbReference type="InterPro" id="IPR027417">
    <property type="entry name" value="P-loop_NTPase"/>
</dbReference>
<dbReference type="CDD" id="cd03228">
    <property type="entry name" value="ABCC_MRP_Like"/>
    <property type="match status" value="1"/>
</dbReference>
<evidence type="ECO:0000313" key="11">
    <source>
        <dbReference type="EMBL" id="SFE90961.1"/>
    </source>
</evidence>
<dbReference type="Gene3D" id="3.40.50.300">
    <property type="entry name" value="P-loop containing nucleotide triphosphate hydrolases"/>
    <property type="match status" value="1"/>
</dbReference>
<keyword evidence="2" id="KW-1003">Cell membrane</keyword>
<evidence type="ECO:0000256" key="3">
    <source>
        <dbReference type="ARBA" id="ARBA00022692"/>
    </source>
</evidence>
<feature type="domain" description="ABC transporter" evidence="9">
    <location>
        <begin position="360"/>
        <end position="576"/>
    </location>
</feature>
<proteinExistence type="predicted"/>
<dbReference type="Proteomes" id="UP000199119">
    <property type="component" value="Unassembled WGS sequence"/>
</dbReference>
<dbReference type="AlphaFoldDB" id="A0A1I2EEQ7"/>
<dbReference type="InterPro" id="IPR011527">
    <property type="entry name" value="ABC1_TM_dom"/>
</dbReference>
<dbReference type="PROSITE" id="PS00211">
    <property type="entry name" value="ABC_TRANSPORTER_1"/>
    <property type="match status" value="1"/>
</dbReference>
<dbReference type="InterPro" id="IPR003593">
    <property type="entry name" value="AAA+_ATPase"/>
</dbReference>
<evidence type="ECO:0000256" key="6">
    <source>
        <dbReference type="ARBA" id="ARBA00022989"/>
    </source>
</evidence>
<keyword evidence="12" id="KW-1185">Reference proteome</keyword>
<dbReference type="Pfam" id="PF00664">
    <property type="entry name" value="ABC_membrane"/>
    <property type="match status" value="1"/>
</dbReference>
<keyword evidence="4" id="KW-0547">Nucleotide-binding</keyword>
<accession>A0A1I2EEQ7</accession>
<dbReference type="GO" id="GO:0140359">
    <property type="term" value="F:ABC-type transporter activity"/>
    <property type="evidence" value="ECO:0007669"/>
    <property type="project" value="InterPro"/>
</dbReference>
<dbReference type="PROSITE" id="PS50893">
    <property type="entry name" value="ABC_TRANSPORTER_2"/>
    <property type="match status" value="1"/>
</dbReference>
<reference evidence="12" key="1">
    <citation type="submission" date="2016-10" db="EMBL/GenBank/DDBJ databases">
        <authorList>
            <person name="Varghese N."/>
            <person name="Submissions S."/>
        </authorList>
    </citation>
    <scope>NUCLEOTIDE SEQUENCE [LARGE SCALE GENOMIC DNA]</scope>
    <source>
        <strain evidence="12">DSM 27981</strain>
    </source>
</reference>
<dbReference type="RefSeq" id="WP_092939692.1">
    <property type="nucleotide sequence ID" value="NZ_FONX01000007.1"/>
</dbReference>
<dbReference type="GO" id="GO:0042883">
    <property type="term" value="P:cysteine transport"/>
    <property type="evidence" value="ECO:0007669"/>
    <property type="project" value="InterPro"/>
</dbReference>
<sequence length="577" mass="59142">MARHTALNGSESPLALQAPVPCPAVQAVPQSRLANAVLALAALLWVGQAASLAVAVQRLADGQGWAAVTGPALAYALLGVVRATGEAWAGRRIFAAARRYVSAARAEACAALARRSPMDGARAASGQAASAMAEQAEALLPWLLRYQPARWRTLAVPPVLALAVASQSWLAALILVAAAPLIPLAMALVGWQARAASESQLQALGGMNGFLLDRLRGLATLRALGAVDATARRLRASAETLRQRTMRVLRIAFLSSASLELFSALAVALVAVYVGFHLLGQFSAGSWGQRLSLGQGLFVLLLAPAFFEPLRDLAAAWHDKAAGQAALQALQQLQAGDALPLPGALDEPTPRPDAPCAASVELRAVGLQHAGEAPVLAGVDLFVGAGEHVALVGASGAGKTTLLSLIAGLLPASSGEVLIDGTRLEEASAAALRSRMAWIGQKPHIFSGTALDNVSLDRPGVLHRHAAAALRHAGLGDAGRIVPGSALGEGGTGLSGGEAVRLALARATAAGPADLWLLDEPTAHLDSATAHAVVDALLRMARGRTLIVATHDLALAARIGRVVHIGQLGDAAPRRAA</sequence>
<evidence type="ECO:0000256" key="4">
    <source>
        <dbReference type="ARBA" id="ARBA00022741"/>
    </source>
</evidence>
<protein>
    <submittedName>
        <fullName evidence="11">ATP-binding cassette, subfamily C, CydD</fullName>
    </submittedName>
</protein>
<gene>
    <name evidence="11" type="ORF">SAMN04489711_10746</name>
</gene>
<dbReference type="Pfam" id="PF00005">
    <property type="entry name" value="ABC_tran"/>
    <property type="match status" value="1"/>
</dbReference>
<dbReference type="PANTHER" id="PTHR24221:SF261">
    <property type="entry name" value="GLUTATHIONE_L-CYSTEINE TRANSPORT SYSTEM ATP-BINDING_PERMEASE PROTEIN CYDD"/>
    <property type="match status" value="1"/>
</dbReference>
<dbReference type="SUPFAM" id="SSF90123">
    <property type="entry name" value="ABC transporter transmembrane region"/>
    <property type="match status" value="1"/>
</dbReference>
<evidence type="ECO:0000259" key="9">
    <source>
        <dbReference type="PROSITE" id="PS50893"/>
    </source>
</evidence>
<dbReference type="GO" id="GO:0005886">
    <property type="term" value="C:plasma membrane"/>
    <property type="evidence" value="ECO:0007669"/>
    <property type="project" value="UniProtKB-SubCell"/>
</dbReference>
<organism evidence="11 12">
    <name type="scientific">Paracidovorax wautersii</name>
    <dbReference type="NCBI Taxonomy" id="1177982"/>
    <lineage>
        <taxon>Bacteria</taxon>
        <taxon>Pseudomonadati</taxon>
        <taxon>Pseudomonadota</taxon>
        <taxon>Betaproteobacteria</taxon>
        <taxon>Burkholderiales</taxon>
        <taxon>Comamonadaceae</taxon>
        <taxon>Paracidovorax</taxon>
    </lineage>
</organism>
<name>A0A1I2EEQ7_9BURK</name>